<dbReference type="PROSITE" id="PS50885">
    <property type="entry name" value="HAMP"/>
    <property type="match status" value="1"/>
</dbReference>
<dbReference type="RefSeq" id="WP_106163541.1">
    <property type="nucleotide sequence ID" value="NZ_PVUF01000005.1"/>
</dbReference>
<dbReference type="PROSITE" id="PS50111">
    <property type="entry name" value="CHEMOTAXIS_TRANSDUC_2"/>
    <property type="match status" value="1"/>
</dbReference>
<dbReference type="GO" id="GO:0007165">
    <property type="term" value="P:signal transduction"/>
    <property type="evidence" value="ECO:0007669"/>
    <property type="project" value="UniProtKB-KW"/>
</dbReference>
<feature type="compositionally biased region" description="Basic and acidic residues" evidence="5">
    <location>
        <begin position="385"/>
        <end position="398"/>
    </location>
</feature>
<evidence type="ECO:0000259" key="7">
    <source>
        <dbReference type="PROSITE" id="PS50111"/>
    </source>
</evidence>
<dbReference type="FunFam" id="1.10.287.950:FF:000001">
    <property type="entry name" value="Methyl-accepting chemotaxis sensory transducer"/>
    <property type="match status" value="1"/>
</dbReference>
<feature type="domain" description="HAMP" evidence="8">
    <location>
        <begin position="208"/>
        <end position="261"/>
    </location>
</feature>
<dbReference type="SUPFAM" id="SSF58104">
    <property type="entry name" value="Methyl-accepting chemotaxis protein (MCP) signaling domain"/>
    <property type="match status" value="1"/>
</dbReference>
<dbReference type="Proteomes" id="UP000237718">
    <property type="component" value="Unassembled WGS sequence"/>
</dbReference>
<dbReference type="Pfam" id="PF00015">
    <property type="entry name" value="MCPsignal"/>
    <property type="match status" value="1"/>
</dbReference>
<organism evidence="9 10">
    <name type="scientific">Tritonibacter scottomollicae</name>
    <name type="common">Epibacterium scottomollicae</name>
    <dbReference type="NCBI Taxonomy" id="483013"/>
    <lineage>
        <taxon>Bacteria</taxon>
        <taxon>Pseudomonadati</taxon>
        <taxon>Pseudomonadota</taxon>
        <taxon>Alphaproteobacteria</taxon>
        <taxon>Rhodobacterales</taxon>
        <taxon>Paracoccaceae</taxon>
        <taxon>Tritonibacter</taxon>
    </lineage>
</organism>
<dbReference type="AlphaFoldDB" id="A0A2T1AGW6"/>
<evidence type="ECO:0000259" key="8">
    <source>
        <dbReference type="PROSITE" id="PS50885"/>
    </source>
</evidence>
<keyword evidence="6" id="KW-1133">Transmembrane helix</keyword>
<dbReference type="GO" id="GO:0016020">
    <property type="term" value="C:membrane"/>
    <property type="evidence" value="ECO:0007669"/>
    <property type="project" value="UniProtKB-SubCell"/>
</dbReference>
<evidence type="ECO:0000256" key="4">
    <source>
        <dbReference type="PROSITE-ProRule" id="PRU00284"/>
    </source>
</evidence>
<keyword evidence="6" id="KW-0472">Membrane</keyword>
<dbReference type="SMART" id="SM00304">
    <property type="entry name" value="HAMP"/>
    <property type="match status" value="2"/>
</dbReference>
<feature type="transmembrane region" description="Helical" evidence="6">
    <location>
        <begin position="6"/>
        <end position="27"/>
    </location>
</feature>
<evidence type="ECO:0000256" key="5">
    <source>
        <dbReference type="SAM" id="MobiDB-lite"/>
    </source>
</evidence>
<dbReference type="PANTHER" id="PTHR43531">
    <property type="entry name" value="PROTEIN ICFG"/>
    <property type="match status" value="1"/>
</dbReference>
<evidence type="ECO:0000256" key="3">
    <source>
        <dbReference type="ARBA" id="ARBA00029447"/>
    </source>
</evidence>
<evidence type="ECO:0000313" key="9">
    <source>
        <dbReference type="EMBL" id="PRZ47840.1"/>
    </source>
</evidence>
<feature type="transmembrane region" description="Helical" evidence="6">
    <location>
        <begin position="189"/>
        <end position="207"/>
    </location>
</feature>
<evidence type="ECO:0000256" key="1">
    <source>
        <dbReference type="ARBA" id="ARBA00004370"/>
    </source>
</evidence>
<comment type="subcellular location">
    <subcellularLocation>
        <location evidence="1">Membrane</location>
    </subcellularLocation>
</comment>
<feature type="region of interest" description="Disordered" evidence="5">
    <location>
        <begin position="351"/>
        <end position="402"/>
    </location>
</feature>
<dbReference type="InterPro" id="IPR003660">
    <property type="entry name" value="HAMP_dom"/>
</dbReference>
<evidence type="ECO:0000313" key="10">
    <source>
        <dbReference type="Proteomes" id="UP000237718"/>
    </source>
</evidence>
<comment type="caution">
    <text evidence="9">The sequence shown here is derived from an EMBL/GenBank/DDBJ whole genome shotgun (WGS) entry which is preliminary data.</text>
</comment>
<protein>
    <submittedName>
        <fullName evidence="9">Methyl-accepting chemotaxis protein</fullName>
    </submittedName>
</protein>
<accession>A0A2T1AGW6</accession>
<comment type="similarity">
    <text evidence="3">Belongs to the methyl-accepting chemotaxis (MCP) protein family.</text>
</comment>
<keyword evidence="4" id="KW-0807">Transducer</keyword>
<gene>
    <name evidence="9" type="ORF">CLV89_10561</name>
</gene>
<reference evidence="9 10" key="1">
    <citation type="submission" date="2018-03" db="EMBL/GenBank/DDBJ databases">
        <title>Genomic Encyclopedia of Archaeal and Bacterial Type Strains, Phase II (KMG-II): from individual species to whole genera.</title>
        <authorList>
            <person name="Goeker M."/>
        </authorList>
    </citation>
    <scope>NUCLEOTIDE SEQUENCE [LARGE SCALE GENOMIC DNA]</scope>
    <source>
        <strain evidence="9 10">DSM 25328</strain>
    </source>
</reference>
<dbReference type="InterPro" id="IPR051310">
    <property type="entry name" value="MCP_chemotaxis"/>
</dbReference>
<keyword evidence="2" id="KW-0145">Chemotaxis</keyword>
<dbReference type="Gene3D" id="1.10.287.950">
    <property type="entry name" value="Methyl-accepting chemotaxis protein"/>
    <property type="match status" value="1"/>
</dbReference>
<dbReference type="EMBL" id="PVUF01000005">
    <property type="protein sequence ID" value="PRZ47840.1"/>
    <property type="molecule type" value="Genomic_DNA"/>
</dbReference>
<dbReference type="GO" id="GO:0006935">
    <property type="term" value="P:chemotaxis"/>
    <property type="evidence" value="ECO:0007669"/>
    <property type="project" value="UniProtKB-KW"/>
</dbReference>
<evidence type="ECO:0000256" key="6">
    <source>
        <dbReference type="SAM" id="Phobius"/>
    </source>
</evidence>
<name>A0A2T1AGW6_TRISK</name>
<dbReference type="OrthoDB" id="354287at2"/>
<dbReference type="Pfam" id="PF00672">
    <property type="entry name" value="HAMP"/>
    <property type="match status" value="1"/>
</dbReference>
<dbReference type="SUPFAM" id="SSF158472">
    <property type="entry name" value="HAMP domain-like"/>
    <property type="match status" value="1"/>
</dbReference>
<dbReference type="Gene3D" id="6.10.340.10">
    <property type="match status" value="1"/>
</dbReference>
<sequence>MSNFSLRTQIFIFASIFIIMILALASVSWMTNQRMTQATYHYRAVSTQLKSTDAIKEDIEQGIGDLLSYTVGMPEGLNELRGNIVEVRDEIAKADANFLSTSVVAARDPAAHKALLELSPKLDAIEVTLEQVERTEGDARLELVFDNVIPAVGQLRDIIDGLQDKLGEKSTAVRGQVDQLISISQTIQIFSSVAATLIAIAVAFVFGRKLSRPVADAAKTIDALAQQDYDAEITGTDRGDELGTIARNLQDLRTQLSEADTLERQNQEENARRVELFNVLGAAMSGLKSGELDQQIPSDHWSDLGASYTALCDDFNALSVSLADLVAQLNQSSTVVEENAREMERMSDQMSQRAETQAATLEESAAALEEMSASVQSSAAQAQAADREVEEGRRRAEQGGEVMQKARQAMASISESSANITQIITSIDDIAFQTSLLALNAGVEAARAGEAGRGFAVVASEVRGLAMKAAQSASEIKQLVQDSSSQVEEGERLVQATAETLTQIVESVTNVSGMVSAIASSSGEQAAGIKEINIGVAQLDKVTQENAAMVQETYGASQEMRMQASRLTNLLEGFTGGASATLDDFTDTQSAA</sequence>
<dbReference type="SMART" id="SM00283">
    <property type="entry name" value="MA"/>
    <property type="match status" value="1"/>
</dbReference>
<keyword evidence="6" id="KW-0812">Transmembrane</keyword>
<dbReference type="PANTHER" id="PTHR43531:SF11">
    <property type="entry name" value="METHYL-ACCEPTING CHEMOTAXIS PROTEIN 3"/>
    <property type="match status" value="1"/>
</dbReference>
<proteinExistence type="inferred from homology"/>
<feature type="compositionally biased region" description="Low complexity" evidence="5">
    <location>
        <begin position="354"/>
        <end position="384"/>
    </location>
</feature>
<evidence type="ECO:0000256" key="2">
    <source>
        <dbReference type="ARBA" id="ARBA00022500"/>
    </source>
</evidence>
<dbReference type="InterPro" id="IPR004089">
    <property type="entry name" value="MCPsignal_dom"/>
</dbReference>
<feature type="domain" description="Methyl-accepting transducer" evidence="7">
    <location>
        <begin position="332"/>
        <end position="561"/>
    </location>
</feature>